<gene>
    <name evidence="1" type="ORF">QFC20_003593</name>
</gene>
<keyword evidence="2" id="KW-1185">Reference proteome</keyword>
<evidence type="ECO:0000313" key="2">
    <source>
        <dbReference type="Proteomes" id="UP001230649"/>
    </source>
</evidence>
<reference evidence="1" key="1">
    <citation type="submission" date="2023-04" db="EMBL/GenBank/DDBJ databases">
        <title>Draft Genome sequencing of Naganishia species isolated from polar environments using Oxford Nanopore Technology.</title>
        <authorList>
            <person name="Leo P."/>
            <person name="Venkateswaran K."/>
        </authorList>
    </citation>
    <scope>NUCLEOTIDE SEQUENCE</scope>
    <source>
        <strain evidence="1">MNA-CCFEE 5262</strain>
    </source>
</reference>
<comment type="caution">
    <text evidence="1">The sequence shown here is derived from an EMBL/GenBank/DDBJ whole genome shotgun (WGS) entry which is preliminary data.</text>
</comment>
<organism evidence="1 2">
    <name type="scientific">Naganishia adeliensis</name>
    <dbReference type="NCBI Taxonomy" id="92952"/>
    <lineage>
        <taxon>Eukaryota</taxon>
        <taxon>Fungi</taxon>
        <taxon>Dikarya</taxon>
        <taxon>Basidiomycota</taxon>
        <taxon>Agaricomycotina</taxon>
        <taxon>Tremellomycetes</taxon>
        <taxon>Filobasidiales</taxon>
        <taxon>Filobasidiaceae</taxon>
        <taxon>Naganishia</taxon>
    </lineage>
</organism>
<name>A0ACC2W8D8_9TREE</name>
<dbReference type="EMBL" id="JASBWS010000034">
    <property type="protein sequence ID" value="KAJ9108024.1"/>
    <property type="molecule type" value="Genomic_DNA"/>
</dbReference>
<protein>
    <submittedName>
        <fullName evidence="1">Uncharacterized protein</fullName>
    </submittedName>
</protein>
<sequence length="1156" mass="126265">MRQWVHQIRPYAKDQYTKKRTAIPAGDQTIFAPILLGVGDQSLLMEQQLPTYKDLWNESEEEGEDELSFMVDSMEQDGGAYDGSVRSRGGQGRKSILGQSTLNNRTKDQSNSSRLAALYKPTPKPDTSSRRRSTLLARNVFPVNGKQLYGGGVQDVLVPLYGASSPMLGKESTPMALSSLRDQGSEKTRTTVQRLRGSDTEEEEDEEVGIMDEQMHAVSERQSGSQVFPSQASLASASQAIPELSQTQRDTSQPSPARTSSARRASPAAASGAATPRQSSANAGSKKRTPSQRPEGNVTPSRASALLTASARNSPNPRARKTARKSTKAAKSTVTEEAAPSSPAVPLATETREARMSLGLAAAPEKARSRRRSTAAPAEKPRRPRASKANQAPAEPNIPKTRRLSGRKSTGSIPTSQKTASNVKRARHSLSAAAKAKSESPKGRRRPRQSLAPLELVERVGLLDIPQRPASPTEDPLLLIPSARKSVGARRSVAPPQGTVDRQRNGKQASVAGDEDRSSEEAVNEQDLPLEQARPSPSTPSTGSIARPTSVQRALGSSPWVSANLSIFSPTAMASSPIRPSPVRWRIASPLPEEPAPTISMSEPVEAEPSQAPEAEEMQVQEDRATSPESTPRRREPSDQADRVSLTPTLVNDAEDEPQYQDAEVDFLPDTEWRAFERDHSPMSDNDEESGEMDGGVSQQQCSGGKSECVPYRGHGRPAEMNQTPRNHRNPTLLNHRLPLGLTSPADVLRSSPGLTIDRRRCFGGCRRRTRAPSQARRRKDPLNRRTSLFKRIEASGEDASAVEDSSRSPEEESADAQHSSVLSGDNEPSESIIEPERLPSPPSSQVPLAPSDITEVVAPAEATPDTTTTSSSSEQLEESVESPLLGVPHSLAALSQRPDTFNYLNDGPGDDTSLSRTIPPPENVKISPRRRRISQFFQSAETASSLSLPELLQEAELPELLQEAELELVDTTAVNVPASNAMKRGSIPVYSPFPMPGSWASINNGAGSPFQRGRIDCAQWTIEDWQELERCYKRLYKKRVRTSSVDKYVWTFEDGTEVIDNLCKLKRITKGELRDEWSSQTLRLRINTLHRKRKSNDESVVDLPVVAASSSRSPKRLKANDSSIVESPMFSTTMPDFSEIQESLFARMEECNEDT</sequence>
<evidence type="ECO:0000313" key="1">
    <source>
        <dbReference type="EMBL" id="KAJ9108024.1"/>
    </source>
</evidence>
<dbReference type="Proteomes" id="UP001230649">
    <property type="component" value="Unassembled WGS sequence"/>
</dbReference>
<proteinExistence type="predicted"/>
<accession>A0ACC2W8D8</accession>